<dbReference type="UniPathway" id="UPA01057">
    <property type="reaction ID" value="UER00164"/>
</dbReference>
<keyword evidence="6 7" id="KW-0464">Manganese</keyword>
<dbReference type="InterPro" id="IPR004433">
    <property type="entry name" value="MenaQ_synth_MenD"/>
</dbReference>
<dbReference type="eggNOG" id="COG1165">
    <property type="taxonomic scope" value="Bacteria"/>
</dbReference>
<reference evidence="10 11" key="2">
    <citation type="submission" date="2011-11" db="EMBL/GenBank/DDBJ databases">
        <authorList>
            <consortium name="US DOE Joint Genome Institute"/>
            <person name="Lucas S."/>
            <person name="Han J."/>
            <person name="Lapidus A."/>
            <person name="Cheng J.-F."/>
            <person name="Goodwin L."/>
            <person name="Pitluck S."/>
            <person name="Peters L."/>
            <person name="Ovchinnikova G."/>
            <person name="Zhang X."/>
            <person name="Detter J.C."/>
            <person name="Han C."/>
            <person name="Tapia R."/>
            <person name="Land M."/>
            <person name="Hauser L."/>
            <person name="Kyrpides N."/>
            <person name="Ivanova N."/>
            <person name="Pagani I."/>
            <person name="Vogl K."/>
            <person name="Liu Z."/>
            <person name="Overmann J."/>
            <person name="Frigaard N.-U."/>
            <person name="Bryant D."/>
            <person name="Woyke T."/>
        </authorList>
    </citation>
    <scope>NUCLEOTIDE SEQUENCE [LARGE SCALE GENOMIC DNA]</scope>
    <source>
        <strain evidence="10 11">970</strain>
    </source>
</reference>
<dbReference type="GO" id="GO:0070204">
    <property type="term" value="F:2-succinyl-5-enolpyruvyl-6-hydroxy-3-cyclohexene-1-carboxylic-acid synthase activity"/>
    <property type="evidence" value="ECO:0007669"/>
    <property type="project" value="UniProtKB-UniRule"/>
</dbReference>
<dbReference type="GO" id="GO:0009234">
    <property type="term" value="P:menaquinone biosynthetic process"/>
    <property type="evidence" value="ECO:0007669"/>
    <property type="project" value="UniProtKB-UniRule"/>
</dbReference>
<evidence type="ECO:0000259" key="9">
    <source>
        <dbReference type="Pfam" id="PF16582"/>
    </source>
</evidence>
<evidence type="ECO:0000313" key="10">
    <source>
        <dbReference type="EMBL" id="EIC22927.1"/>
    </source>
</evidence>
<keyword evidence="11" id="KW-1185">Reference proteome</keyword>
<dbReference type="UniPathway" id="UPA00079"/>
<evidence type="ECO:0000256" key="4">
    <source>
        <dbReference type="ARBA" id="ARBA00022842"/>
    </source>
</evidence>
<dbReference type="EC" id="2.2.1.9" evidence="7"/>
<evidence type="ECO:0000256" key="7">
    <source>
        <dbReference type="HAMAP-Rule" id="MF_01659"/>
    </source>
</evidence>
<comment type="cofactor">
    <cofactor evidence="7">
        <name>Mg(2+)</name>
        <dbReference type="ChEBI" id="CHEBI:18420"/>
    </cofactor>
    <cofactor evidence="7">
        <name>Mn(2+)</name>
        <dbReference type="ChEBI" id="CHEBI:29035"/>
    </cofactor>
</comment>
<keyword evidence="1 7" id="KW-0474">Menaquinone biosynthesis</keyword>
<evidence type="ECO:0000256" key="3">
    <source>
        <dbReference type="ARBA" id="ARBA00022723"/>
    </source>
</evidence>
<proteinExistence type="inferred from homology"/>
<gene>
    <name evidence="7" type="primary">menD</name>
    <name evidence="10" type="ORF">Thi970DRAFT_00567</name>
</gene>
<evidence type="ECO:0000256" key="2">
    <source>
        <dbReference type="ARBA" id="ARBA00022679"/>
    </source>
</evidence>
<feature type="domain" description="Menaquinone biosynthesis protein MenD middle" evidence="9">
    <location>
        <begin position="234"/>
        <end position="417"/>
    </location>
</feature>
<dbReference type="PANTHER" id="PTHR42916:SF1">
    <property type="entry name" value="PROTEIN PHYLLO, CHLOROPLASTIC"/>
    <property type="match status" value="1"/>
</dbReference>
<sequence>MSTNSAPWNQDIGCLNLRWSQALLDGLIQGGLRRLVLSPGSRSTPVVLAAQRRSELLLTPILDERSAAFFALGLARASAEPVALLATSGSAPAHWYPAVIEAAHWGLPLLLLSADRPPLLRHTGANQTIDQTRLFGPFVHEFHDPGRPSADASSLKALRNLGLRAALRSQEPTKGPIQINLPFDEPLVPAGDCPPWEPLSTSTQFPARTVTADTAWPSSWPSAGAGDQTSLKLPSGKGLIVCGPASAASAEEANAIVSGAVRLGLPLLADPLSGLRFAHPSDGGTQFFVSRHYDALLRNTDTAALLKPDWVLRLGLACVSKTLGQWLTDVPTWLVTNGERWCDPSHDACGLIQATPKTLASTLANLFGTSAPPADWWERWRNAEQATRALADRHLQDGPWCEAQLIQQLLQAIPPGEGLLCANSLPIRQLDTWSYPRQQPVWVFGNRGVSGIDGQLSTLAGLNAAGTPTWGLLGDLSFCHDLSGLLLIGELKRPVIVINNGGGRIFDYLPQHGLPEFERYWRTPVTPDLAELARPFGLRHQRVRDSQGFAAALNSTAEACLIEVLIDAEQSRQFHLAFWQAVARTALSS</sequence>
<dbReference type="GO" id="GO:0030145">
    <property type="term" value="F:manganese ion binding"/>
    <property type="evidence" value="ECO:0007669"/>
    <property type="project" value="UniProtKB-UniRule"/>
</dbReference>
<dbReference type="HAMAP" id="MF_01659">
    <property type="entry name" value="MenD"/>
    <property type="match status" value="1"/>
</dbReference>
<comment type="subunit">
    <text evidence="7">Homodimer.</text>
</comment>
<comment type="pathway">
    <text evidence="7">Quinol/quinone metabolism; 1,4-dihydroxy-2-naphthoate biosynthesis; 1,4-dihydroxy-2-naphthoate from chorismate: step 2/7.</text>
</comment>
<dbReference type="InterPro" id="IPR029061">
    <property type="entry name" value="THDP-binding"/>
</dbReference>
<dbReference type="NCBIfam" id="TIGR00173">
    <property type="entry name" value="menD"/>
    <property type="match status" value="1"/>
</dbReference>
<evidence type="ECO:0000256" key="1">
    <source>
        <dbReference type="ARBA" id="ARBA00022428"/>
    </source>
</evidence>
<dbReference type="GO" id="GO:0000287">
    <property type="term" value="F:magnesium ion binding"/>
    <property type="evidence" value="ECO:0007669"/>
    <property type="project" value="UniProtKB-UniRule"/>
</dbReference>
<keyword evidence="4 7" id="KW-0460">Magnesium</keyword>
<dbReference type="SUPFAM" id="SSF52518">
    <property type="entry name" value="Thiamin diphosphate-binding fold (THDP-binding)"/>
    <property type="match status" value="2"/>
</dbReference>
<dbReference type="Gene3D" id="3.40.50.1220">
    <property type="entry name" value="TPP-binding domain"/>
    <property type="match status" value="1"/>
</dbReference>
<evidence type="ECO:0000313" key="11">
    <source>
        <dbReference type="Proteomes" id="UP000002964"/>
    </source>
</evidence>
<comment type="function">
    <text evidence="7">Catalyzes the thiamine diphosphate-dependent decarboxylation of 2-oxoglutarate and the subsequent addition of the resulting succinic semialdehyde-thiamine pyrophosphate anion to isochorismate to yield 2-succinyl-5-enolpyruvyl-6-hydroxy-3-cyclohexene-1-carboxylate (SEPHCHC).</text>
</comment>
<dbReference type="GO" id="GO:0030976">
    <property type="term" value="F:thiamine pyrophosphate binding"/>
    <property type="evidence" value="ECO:0007669"/>
    <property type="project" value="UniProtKB-UniRule"/>
</dbReference>
<evidence type="ECO:0000259" key="8">
    <source>
        <dbReference type="Pfam" id="PF02776"/>
    </source>
</evidence>
<keyword evidence="3 7" id="KW-0479">Metal-binding</keyword>
<organism evidence="10 11">
    <name type="scientific">Thiorhodovibrio frisius</name>
    <dbReference type="NCBI Taxonomy" id="631362"/>
    <lineage>
        <taxon>Bacteria</taxon>
        <taxon>Pseudomonadati</taxon>
        <taxon>Pseudomonadota</taxon>
        <taxon>Gammaproteobacteria</taxon>
        <taxon>Chromatiales</taxon>
        <taxon>Chromatiaceae</taxon>
        <taxon>Thiorhodovibrio</taxon>
    </lineage>
</organism>
<dbReference type="EMBL" id="JH603168">
    <property type="protein sequence ID" value="EIC22927.1"/>
    <property type="molecule type" value="Genomic_DNA"/>
</dbReference>
<dbReference type="PANTHER" id="PTHR42916">
    <property type="entry name" value="2-SUCCINYL-5-ENOLPYRUVYL-6-HYDROXY-3-CYCLOHEXENE-1-CARBOXYLATE SYNTHASE"/>
    <property type="match status" value="1"/>
</dbReference>
<comment type="catalytic activity">
    <reaction evidence="7">
        <text>isochorismate + 2-oxoglutarate + H(+) = 5-enolpyruvoyl-6-hydroxy-2-succinyl-cyclohex-3-ene-1-carboxylate + CO2</text>
        <dbReference type="Rhea" id="RHEA:25593"/>
        <dbReference type="ChEBI" id="CHEBI:15378"/>
        <dbReference type="ChEBI" id="CHEBI:16526"/>
        <dbReference type="ChEBI" id="CHEBI:16810"/>
        <dbReference type="ChEBI" id="CHEBI:29780"/>
        <dbReference type="ChEBI" id="CHEBI:58818"/>
        <dbReference type="EC" id="2.2.1.9"/>
    </reaction>
</comment>
<protein>
    <recommendedName>
        <fullName evidence="7">2-succinyl-5-enolpyruvyl-6-hydroxy-3-cyclohexene-1-carboxylate synthase</fullName>
        <shortName evidence="7">SEPHCHC synthase</shortName>
        <ecNumber evidence="7">2.2.1.9</ecNumber>
    </recommendedName>
    <alternativeName>
        <fullName evidence="7">Menaquinone biosynthesis protein MenD</fullName>
    </alternativeName>
</protein>
<evidence type="ECO:0000256" key="5">
    <source>
        <dbReference type="ARBA" id="ARBA00023052"/>
    </source>
</evidence>
<keyword evidence="2 7" id="KW-0808">Transferase</keyword>
<dbReference type="Gene3D" id="3.40.50.970">
    <property type="match status" value="2"/>
</dbReference>
<dbReference type="CDD" id="cd02009">
    <property type="entry name" value="TPP_SHCHC_synthase"/>
    <property type="match status" value="1"/>
</dbReference>
<dbReference type="RefSeq" id="WP_009147012.1">
    <property type="nucleotide sequence ID" value="NZ_CP121471.1"/>
</dbReference>
<evidence type="ECO:0000256" key="6">
    <source>
        <dbReference type="ARBA" id="ARBA00023211"/>
    </source>
</evidence>
<dbReference type="Pfam" id="PF02776">
    <property type="entry name" value="TPP_enzyme_N"/>
    <property type="match status" value="1"/>
</dbReference>
<dbReference type="Proteomes" id="UP000002964">
    <property type="component" value="Unassembled WGS sequence"/>
</dbReference>
<dbReference type="InterPro" id="IPR032264">
    <property type="entry name" value="MenD_middle"/>
</dbReference>
<keyword evidence="5 7" id="KW-0786">Thiamine pyrophosphate</keyword>
<comment type="cofactor">
    <cofactor evidence="7">
        <name>thiamine diphosphate</name>
        <dbReference type="ChEBI" id="CHEBI:58937"/>
    </cofactor>
    <text evidence="7">Binds 1 thiamine pyrophosphate per subunit.</text>
</comment>
<dbReference type="HOGENOM" id="CLU_006051_3_0_6"/>
<comment type="similarity">
    <text evidence="7">Belongs to the TPP enzyme family. MenD subfamily.</text>
</comment>
<dbReference type="CDD" id="cd07037">
    <property type="entry name" value="TPP_PYR_MenD"/>
    <property type="match status" value="1"/>
</dbReference>
<dbReference type="AlphaFoldDB" id="H8YWV1"/>
<name>H8YWV1_9GAMM</name>
<reference evidence="11" key="1">
    <citation type="submission" date="2011-06" db="EMBL/GenBank/DDBJ databases">
        <authorList>
            <consortium name="US DOE Joint Genome Institute (JGI-PGF)"/>
            <person name="Lucas S."/>
            <person name="Han J."/>
            <person name="Lapidus A."/>
            <person name="Cheng J.-F."/>
            <person name="Goodwin L."/>
            <person name="Pitluck S."/>
            <person name="Peters L."/>
            <person name="Land M.L."/>
            <person name="Hauser L."/>
            <person name="Vogl K."/>
            <person name="Liu Z."/>
            <person name="Overmann J."/>
            <person name="Frigaard N.-U."/>
            <person name="Bryant D.A."/>
            <person name="Woyke T.J."/>
        </authorList>
    </citation>
    <scope>NUCLEOTIDE SEQUENCE [LARGE SCALE GENOMIC DNA]</scope>
    <source>
        <strain evidence="11">970</strain>
    </source>
</reference>
<feature type="domain" description="Thiamine pyrophosphate enzyme N-terminal TPP-binding" evidence="8">
    <location>
        <begin position="20"/>
        <end position="133"/>
    </location>
</feature>
<dbReference type="PIRSF" id="PIRSF004983">
    <property type="entry name" value="MenD"/>
    <property type="match status" value="1"/>
</dbReference>
<dbReference type="Pfam" id="PF16582">
    <property type="entry name" value="TPP_enzyme_M_2"/>
    <property type="match status" value="1"/>
</dbReference>
<comment type="pathway">
    <text evidence="7">Quinol/quinone metabolism; menaquinone biosynthesis.</text>
</comment>
<dbReference type="InterPro" id="IPR012001">
    <property type="entry name" value="Thiamin_PyroP_enz_TPP-bd_dom"/>
</dbReference>
<dbReference type="STRING" id="631362.Thi970DRAFT_00567"/>
<accession>H8YWV1</accession>